<feature type="domain" description="Major facilitator superfamily (MFS) profile" evidence="7">
    <location>
        <begin position="15"/>
        <end position="462"/>
    </location>
</feature>
<evidence type="ECO:0000259" key="7">
    <source>
        <dbReference type="PROSITE" id="PS50850"/>
    </source>
</evidence>
<dbReference type="EMBL" id="QGKR01000226">
    <property type="protein sequence ID" value="PWR07330.1"/>
    <property type="molecule type" value="Genomic_DNA"/>
</dbReference>
<dbReference type="PRINTS" id="PR01036">
    <property type="entry name" value="TCRTETB"/>
</dbReference>
<sequence>MPSDQKIQPTHPRILLLVVLLGVFAFALLQSLINPVLPVLQRDLGTTQGSITWVMTAFLLSASVLTPVLGRLGDRYGKDRVLVASLTALAVGSVISALAPNIAVMVVGRAVQGAGGGVLPLTFGIIRDEMPRERVPGAIGITAALAAVGGGVGVVLSGPLTDLFGTRSLFWLPLLLAIAAALAVHLVVPPSPARSDTGISWLSVALMAAWLVALLLPLSQGPRWGWSSNLVIGMLAAAALLAVGWTLIERRSTSPLVDIRMMRVTAVWTTNLVSLLFGVVLFSVMAFLPTFVQTPPAAGYGFGVSVTQAGLLLLPMTALMFVAGLVSARLVRRLGPRVVLVAASALNVAAVAAIAFQHDRQWHVPVAMGLLGISLGLAFATMSNVIAAAVRPDQTGVANGVTANVRTIGGALGIAVVGGTVSTHTPPGGLPTEVGYTLGFAVLGIAGTVALLTSLLIPRHPGHTSHP</sequence>
<dbReference type="Pfam" id="PF07690">
    <property type="entry name" value="MFS_1"/>
    <property type="match status" value="1"/>
</dbReference>
<evidence type="ECO:0000313" key="8">
    <source>
        <dbReference type="EMBL" id="PWR07330.1"/>
    </source>
</evidence>
<feature type="transmembrane region" description="Helical" evidence="6">
    <location>
        <begin position="81"/>
        <end position="100"/>
    </location>
</feature>
<organism evidence="8 9">
    <name type="scientific">Micromonospora acroterricola</name>
    <dbReference type="NCBI Taxonomy" id="2202421"/>
    <lineage>
        <taxon>Bacteria</taxon>
        <taxon>Bacillati</taxon>
        <taxon>Actinomycetota</taxon>
        <taxon>Actinomycetes</taxon>
        <taxon>Micromonosporales</taxon>
        <taxon>Micromonosporaceae</taxon>
        <taxon>Micromonospora</taxon>
    </lineage>
</organism>
<dbReference type="PANTHER" id="PTHR42718">
    <property type="entry name" value="MAJOR FACILITATOR SUPERFAMILY MULTIDRUG TRANSPORTER MFSC"/>
    <property type="match status" value="1"/>
</dbReference>
<evidence type="ECO:0000256" key="4">
    <source>
        <dbReference type="ARBA" id="ARBA00022989"/>
    </source>
</evidence>
<reference evidence="8 9" key="1">
    <citation type="submission" date="2018-05" db="EMBL/GenBank/DDBJ databases">
        <title>Micromonospora atacamensis sp. nov., a novel actinobacteria isolated from high altitude Atacama Desert soil.</title>
        <authorList>
            <person name="Carro L."/>
            <person name="Golinska P."/>
            <person name="Klenk H.-P."/>
            <person name="Goodfellow M."/>
        </authorList>
    </citation>
    <scope>NUCLEOTIDE SEQUENCE [LARGE SCALE GENOMIC DNA]</scope>
    <source>
        <strain evidence="8 9">5R2A7</strain>
    </source>
</reference>
<dbReference type="SUPFAM" id="SSF103473">
    <property type="entry name" value="MFS general substrate transporter"/>
    <property type="match status" value="2"/>
</dbReference>
<dbReference type="Gene3D" id="1.20.1250.20">
    <property type="entry name" value="MFS general substrate transporter like domains"/>
    <property type="match status" value="2"/>
</dbReference>
<feature type="transmembrane region" description="Helical" evidence="6">
    <location>
        <begin position="362"/>
        <end position="382"/>
    </location>
</feature>
<keyword evidence="4 6" id="KW-1133">Transmembrane helix</keyword>
<keyword evidence="3 6" id="KW-0812">Transmembrane</keyword>
<comment type="caution">
    <text evidence="8">The sequence shown here is derived from an EMBL/GenBank/DDBJ whole genome shotgun (WGS) entry which is preliminary data.</text>
</comment>
<feature type="transmembrane region" description="Helical" evidence="6">
    <location>
        <begin position="138"/>
        <end position="157"/>
    </location>
</feature>
<accession>A0A317CZH6</accession>
<keyword evidence="2" id="KW-0813">Transport</keyword>
<evidence type="ECO:0000256" key="2">
    <source>
        <dbReference type="ARBA" id="ARBA00022448"/>
    </source>
</evidence>
<evidence type="ECO:0000256" key="3">
    <source>
        <dbReference type="ARBA" id="ARBA00022692"/>
    </source>
</evidence>
<proteinExistence type="predicted"/>
<feature type="transmembrane region" description="Helical" evidence="6">
    <location>
        <begin position="434"/>
        <end position="457"/>
    </location>
</feature>
<comment type="subcellular location">
    <subcellularLocation>
        <location evidence="1">Cell membrane</location>
        <topology evidence="1">Multi-pass membrane protein</topology>
    </subcellularLocation>
</comment>
<feature type="transmembrane region" description="Helical" evidence="6">
    <location>
        <begin position="169"/>
        <end position="188"/>
    </location>
</feature>
<dbReference type="Proteomes" id="UP000245410">
    <property type="component" value="Unassembled WGS sequence"/>
</dbReference>
<dbReference type="InterPro" id="IPR020846">
    <property type="entry name" value="MFS_dom"/>
</dbReference>
<keyword evidence="9" id="KW-1185">Reference proteome</keyword>
<dbReference type="InterPro" id="IPR036259">
    <property type="entry name" value="MFS_trans_sf"/>
</dbReference>
<dbReference type="InterPro" id="IPR011701">
    <property type="entry name" value="MFS"/>
</dbReference>
<feature type="transmembrane region" description="Helical" evidence="6">
    <location>
        <begin position="403"/>
        <end position="422"/>
    </location>
</feature>
<evidence type="ECO:0000256" key="5">
    <source>
        <dbReference type="ARBA" id="ARBA00023136"/>
    </source>
</evidence>
<keyword evidence="5 6" id="KW-0472">Membrane</keyword>
<feature type="transmembrane region" description="Helical" evidence="6">
    <location>
        <begin position="12"/>
        <end position="30"/>
    </location>
</feature>
<dbReference type="PROSITE" id="PS50850">
    <property type="entry name" value="MFS"/>
    <property type="match status" value="1"/>
</dbReference>
<evidence type="ECO:0000256" key="1">
    <source>
        <dbReference type="ARBA" id="ARBA00004651"/>
    </source>
</evidence>
<feature type="transmembrane region" description="Helical" evidence="6">
    <location>
        <begin position="300"/>
        <end position="326"/>
    </location>
</feature>
<evidence type="ECO:0000313" key="9">
    <source>
        <dbReference type="Proteomes" id="UP000245410"/>
    </source>
</evidence>
<feature type="transmembrane region" description="Helical" evidence="6">
    <location>
        <begin position="50"/>
        <end position="69"/>
    </location>
</feature>
<dbReference type="AlphaFoldDB" id="A0A317CZH6"/>
<evidence type="ECO:0000256" key="6">
    <source>
        <dbReference type="SAM" id="Phobius"/>
    </source>
</evidence>
<dbReference type="PANTHER" id="PTHR42718:SF9">
    <property type="entry name" value="MAJOR FACILITATOR SUPERFAMILY MULTIDRUG TRANSPORTER MFSC"/>
    <property type="match status" value="1"/>
</dbReference>
<name>A0A317CZH6_9ACTN</name>
<feature type="transmembrane region" description="Helical" evidence="6">
    <location>
        <begin position="268"/>
        <end position="288"/>
    </location>
</feature>
<protein>
    <submittedName>
        <fullName evidence="8">MFS transporter</fullName>
    </submittedName>
</protein>
<feature type="transmembrane region" description="Helical" evidence="6">
    <location>
        <begin position="338"/>
        <end position="356"/>
    </location>
</feature>
<dbReference type="RefSeq" id="WP_109818915.1">
    <property type="nucleotide sequence ID" value="NZ_QGKR01000226.1"/>
</dbReference>
<dbReference type="OrthoDB" id="4484751at2"/>
<dbReference type="CDD" id="cd17504">
    <property type="entry name" value="MFS_MMR_MDR_like"/>
    <property type="match status" value="1"/>
</dbReference>
<gene>
    <name evidence="8" type="ORF">DKT68_19980</name>
</gene>
<dbReference type="GO" id="GO:0022857">
    <property type="term" value="F:transmembrane transporter activity"/>
    <property type="evidence" value="ECO:0007669"/>
    <property type="project" value="InterPro"/>
</dbReference>
<feature type="transmembrane region" description="Helical" evidence="6">
    <location>
        <begin position="200"/>
        <end position="218"/>
    </location>
</feature>
<feature type="transmembrane region" description="Helical" evidence="6">
    <location>
        <begin position="230"/>
        <end position="248"/>
    </location>
</feature>
<dbReference type="GO" id="GO:0005886">
    <property type="term" value="C:plasma membrane"/>
    <property type="evidence" value="ECO:0007669"/>
    <property type="project" value="UniProtKB-SubCell"/>
</dbReference>